<comment type="caution">
    <text evidence="2">The sequence shown here is derived from an EMBL/GenBank/DDBJ whole genome shotgun (WGS) entry which is preliminary data.</text>
</comment>
<proteinExistence type="predicted"/>
<dbReference type="AlphaFoldDB" id="A0A6L2LF04"/>
<accession>A0A6L2LF04</accession>
<feature type="signal peptide" evidence="1">
    <location>
        <begin position="1"/>
        <end position="22"/>
    </location>
</feature>
<sequence length="96" mass="11291">MRYLSTFLFIFSLVLVAGLNDARNDPEEYWRNVMKDDPMPKTIQDALIQDSSTTSDKGNKRDRFTKNFDTKPNLIIYRSHVIYNQKDHELTSSKMN</sequence>
<dbReference type="Pfam" id="PF10950">
    <property type="entry name" value="Organ_specific"/>
    <property type="match status" value="1"/>
</dbReference>
<dbReference type="PANTHER" id="PTHR33731">
    <property type="entry name" value="PROTEIN, PUTATIVE-RELATED"/>
    <property type="match status" value="1"/>
</dbReference>
<organism evidence="2">
    <name type="scientific">Tanacetum cinerariifolium</name>
    <name type="common">Dalmatian daisy</name>
    <name type="synonym">Chrysanthemum cinerariifolium</name>
    <dbReference type="NCBI Taxonomy" id="118510"/>
    <lineage>
        <taxon>Eukaryota</taxon>
        <taxon>Viridiplantae</taxon>
        <taxon>Streptophyta</taxon>
        <taxon>Embryophyta</taxon>
        <taxon>Tracheophyta</taxon>
        <taxon>Spermatophyta</taxon>
        <taxon>Magnoliopsida</taxon>
        <taxon>eudicotyledons</taxon>
        <taxon>Gunneridae</taxon>
        <taxon>Pentapetalae</taxon>
        <taxon>asterids</taxon>
        <taxon>campanulids</taxon>
        <taxon>Asterales</taxon>
        <taxon>Asteraceae</taxon>
        <taxon>Asteroideae</taxon>
        <taxon>Anthemideae</taxon>
        <taxon>Anthemidinae</taxon>
        <taxon>Tanacetum</taxon>
    </lineage>
</organism>
<protein>
    <recommendedName>
        <fullName evidence="3">Organ specific protein</fullName>
    </recommendedName>
</protein>
<reference evidence="2" key="1">
    <citation type="journal article" date="2019" name="Sci. Rep.">
        <title>Draft genome of Tanacetum cinerariifolium, the natural source of mosquito coil.</title>
        <authorList>
            <person name="Yamashiro T."/>
            <person name="Shiraishi A."/>
            <person name="Satake H."/>
            <person name="Nakayama K."/>
        </authorList>
    </citation>
    <scope>NUCLEOTIDE SEQUENCE</scope>
</reference>
<dbReference type="InterPro" id="IPR024489">
    <property type="entry name" value="Organ_specific_prot"/>
</dbReference>
<feature type="chain" id="PRO_5026664767" description="Organ specific protein" evidence="1">
    <location>
        <begin position="23"/>
        <end position="96"/>
    </location>
</feature>
<evidence type="ECO:0000256" key="1">
    <source>
        <dbReference type="SAM" id="SignalP"/>
    </source>
</evidence>
<dbReference type="PANTHER" id="PTHR33731:SF2">
    <property type="entry name" value="ORGAN-SPECIFIC PROTEIN S2-LIKE"/>
    <property type="match status" value="1"/>
</dbReference>
<keyword evidence="1" id="KW-0732">Signal</keyword>
<dbReference type="EMBL" id="BKCJ010004184">
    <property type="protein sequence ID" value="GEU59507.1"/>
    <property type="molecule type" value="Genomic_DNA"/>
</dbReference>
<evidence type="ECO:0000313" key="2">
    <source>
        <dbReference type="EMBL" id="GEU59507.1"/>
    </source>
</evidence>
<evidence type="ECO:0008006" key="3">
    <source>
        <dbReference type="Google" id="ProtNLM"/>
    </source>
</evidence>
<gene>
    <name evidence="2" type="ORF">Tci_031485</name>
</gene>
<name>A0A6L2LF04_TANCI</name>